<feature type="region of interest" description="Disordered" evidence="1">
    <location>
        <begin position="150"/>
        <end position="184"/>
    </location>
</feature>
<feature type="compositionally biased region" description="Low complexity" evidence="1">
    <location>
        <begin position="160"/>
        <end position="171"/>
    </location>
</feature>
<evidence type="ECO:0000313" key="3">
    <source>
        <dbReference type="Proteomes" id="UP001161757"/>
    </source>
</evidence>
<name>A0AAN6ELN3_EXODE</name>
<sequence length="184" mass="21118">MDEDTVSILNNQNSPKHAWTPEDRRTLSLLTKLYDVSKADMRLIFNQMFRRRLQHEGFSEGVSLTTIRSQVAHLKRIGMGEYQAIQSMSLEDTYESFPIERGQIEAAAESLGISLPRLQVKDDNTRSNGFYNYDNREARTRSMTAHSWIDDTDATVTEPDSSYIDSDSSGSWHTQSEEEEDAYH</sequence>
<protein>
    <submittedName>
        <fullName evidence="2">Uncharacterized protein</fullName>
    </submittedName>
</protein>
<dbReference type="EMBL" id="JAJGCB010000024">
    <property type="protein sequence ID" value="KAJ8987560.1"/>
    <property type="molecule type" value="Genomic_DNA"/>
</dbReference>
<dbReference type="AlphaFoldDB" id="A0AAN6ELN3"/>
<dbReference type="Proteomes" id="UP001161757">
    <property type="component" value="Unassembled WGS sequence"/>
</dbReference>
<organism evidence="2 3">
    <name type="scientific">Exophiala dermatitidis</name>
    <name type="common">Black yeast-like fungus</name>
    <name type="synonym">Wangiella dermatitidis</name>
    <dbReference type="NCBI Taxonomy" id="5970"/>
    <lineage>
        <taxon>Eukaryota</taxon>
        <taxon>Fungi</taxon>
        <taxon>Dikarya</taxon>
        <taxon>Ascomycota</taxon>
        <taxon>Pezizomycotina</taxon>
        <taxon>Eurotiomycetes</taxon>
        <taxon>Chaetothyriomycetidae</taxon>
        <taxon>Chaetothyriales</taxon>
        <taxon>Herpotrichiellaceae</taxon>
        <taxon>Exophiala</taxon>
    </lineage>
</organism>
<proteinExistence type="predicted"/>
<evidence type="ECO:0000313" key="2">
    <source>
        <dbReference type="EMBL" id="KAJ8987560.1"/>
    </source>
</evidence>
<evidence type="ECO:0000256" key="1">
    <source>
        <dbReference type="SAM" id="MobiDB-lite"/>
    </source>
</evidence>
<comment type="caution">
    <text evidence="2">The sequence shown here is derived from an EMBL/GenBank/DDBJ whole genome shotgun (WGS) entry which is preliminary data.</text>
</comment>
<accession>A0AAN6ELN3</accession>
<reference evidence="2" key="1">
    <citation type="submission" date="2023-01" db="EMBL/GenBank/DDBJ databases">
        <title>Exophiala dermititidis isolated from Cystic Fibrosis Patient.</title>
        <authorList>
            <person name="Kurbessoian T."/>
            <person name="Crocker A."/>
            <person name="Murante D."/>
            <person name="Hogan D.A."/>
            <person name="Stajich J.E."/>
        </authorList>
    </citation>
    <scope>NUCLEOTIDE SEQUENCE</scope>
    <source>
        <strain evidence="2">Ex8</strain>
    </source>
</reference>
<gene>
    <name evidence="2" type="ORF">HRR80_008459</name>
</gene>